<dbReference type="EMBL" id="JAUJEB010000001">
    <property type="protein sequence ID" value="MDN5210551.1"/>
    <property type="molecule type" value="Genomic_DNA"/>
</dbReference>
<dbReference type="Gene3D" id="2.60.120.1440">
    <property type="match status" value="1"/>
</dbReference>
<dbReference type="InterPro" id="IPR032508">
    <property type="entry name" value="FecR_C"/>
</dbReference>
<dbReference type="InterPro" id="IPR006860">
    <property type="entry name" value="FecR"/>
</dbReference>
<dbReference type="PIRSF" id="PIRSF018266">
    <property type="entry name" value="FecR"/>
    <property type="match status" value="1"/>
</dbReference>
<dbReference type="Pfam" id="PF16344">
    <property type="entry name" value="FecR_C"/>
    <property type="match status" value="1"/>
</dbReference>
<evidence type="ECO:0000259" key="2">
    <source>
        <dbReference type="Pfam" id="PF04773"/>
    </source>
</evidence>
<feature type="domain" description="Protein FecR C-terminal" evidence="3">
    <location>
        <begin position="278"/>
        <end position="342"/>
    </location>
</feature>
<reference evidence="4" key="1">
    <citation type="submission" date="2023-06" db="EMBL/GenBank/DDBJ databases">
        <title>Genomic of Agaribacillus aureum.</title>
        <authorList>
            <person name="Wang G."/>
        </authorList>
    </citation>
    <scope>NUCLEOTIDE SEQUENCE</scope>
    <source>
        <strain evidence="4">BMA12</strain>
    </source>
</reference>
<gene>
    <name evidence="4" type="ORF">QQ020_00790</name>
</gene>
<keyword evidence="1" id="KW-0472">Membrane</keyword>
<comment type="caution">
    <text evidence="4">The sequence shown here is derived from an EMBL/GenBank/DDBJ whole genome shotgun (WGS) entry which is preliminary data.</text>
</comment>
<dbReference type="InterPro" id="IPR012373">
    <property type="entry name" value="Ferrdict_sens_TM"/>
</dbReference>
<name>A0ABT8L0H4_9BACT</name>
<dbReference type="PANTHER" id="PTHR30273:SF2">
    <property type="entry name" value="PROTEIN FECR"/>
    <property type="match status" value="1"/>
</dbReference>
<dbReference type="Proteomes" id="UP001172083">
    <property type="component" value="Unassembled WGS sequence"/>
</dbReference>
<dbReference type="PANTHER" id="PTHR30273">
    <property type="entry name" value="PERIPLASMIC SIGNAL SENSOR AND SIGMA FACTOR ACTIVATOR FECR-RELATED"/>
    <property type="match status" value="1"/>
</dbReference>
<evidence type="ECO:0000256" key="1">
    <source>
        <dbReference type="SAM" id="Phobius"/>
    </source>
</evidence>
<dbReference type="Gene3D" id="3.55.50.30">
    <property type="match status" value="1"/>
</dbReference>
<feature type="domain" description="FecR protein" evidence="2">
    <location>
        <begin position="141"/>
        <end position="231"/>
    </location>
</feature>
<proteinExistence type="predicted"/>
<evidence type="ECO:0000313" key="5">
    <source>
        <dbReference type="Proteomes" id="UP001172083"/>
    </source>
</evidence>
<evidence type="ECO:0000259" key="3">
    <source>
        <dbReference type="Pfam" id="PF16344"/>
    </source>
</evidence>
<keyword evidence="1" id="KW-0812">Transmembrane</keyword>
<dbReference type="Pfam" id="PF04773">
    <property type="entry name" value="FecR"/>
    <property type="match status" value="1"/>
</dbReference>
<accession>A0ABT8L0H4</accession>
<protein>
    <submittedName>
        <fullName evidence="4">FecR domain-containing protein</fullName>
    </submittedName>
</protein>
<dbReference type="RefSeq" id="WP_346755894.1">
    <property type="nucleotide sequence ID" value="NZ_JAUJEB010000001.1"/>
</dbReference>
<feature type="transmembrane region" description="Helical" evidence="1">
    <location>
        <begin position="98"/>
        <end position="119"/>
    </location>
</feature>
<keyword evidence="1" id="KW-1133">Transmembrane helix</keyword>
<organism evidence="4 5">
    <name type="scientific">Agaribacillus aureus</name>
    <dbReference type="NCBI Taxonomy" id="3051825"/>
    <lineage>
        <taxon>Bacteria</taxon>
        <taxon>Pseudomonadati</taxon>
        <taxon>Bacteroidota</taxon>
        <taxon>Cytophagia</taxon>
        <taxon>Cytophagales</taxon>
        <taxon>Splendidivirgaceae</taxon>
        <taxon>Agaribacillus</taxon>
    </lineage>
</organism>
<keyword evidence="5" id="KW-1185">Reference proteome</keyword>
<evidence type="ECO:0000313" key="4">
    <source>
        <dbReference type="EMBL" id="MDN5210551.1"/>
    </source>
</evidence>
<sequence>MINPSDLAEKFFKGLCTESEAQAFLTWYFSENATGKLKKEIDKQWSDAGEFKEWDEKAVFEKVQRFKKENKLFVSHKAEEEAKQRRIKHIKKKKVKKYWWYAAACFVILATAFVAVRVFPDSHAEKEVASVPQFIIKSNPAGQKSTIYLGDGSEIVLNSASTIKYPPKFATQDRIIYLEGEAFFKVAKDSLRPFTVLVNDTKVTALGTSFNIRAFKEEGKTSIALVTGKVKVDDLQGDNAQSFYLKPGEGIAYANEERKLTKINIDPDEVVAWKYGILNFNQEPVQQVVRELERWYDVNIMLSPAIEGNFTGRFRNQTLKAVLEGLSYSFALTYSINGKSVMLEPKNK</sequence>